<sequence length="97" mass="10670">MEQEGGGSDAADAVEREGIERRWQVVNNPGLVFYINTGVRERGGERGCGVRFLAVGEVAIRRPIQFVSPAFRCWKASPSKDSPLPVGLASRLPLRQF</sequence>
<dbReference type="AlphaFoldDB" id="A0A0D9Y7P6"/>
<name>A0A0D9Y7P6_9ORYZ</name>
<reference evidence="1" key="2">
    <citation type="submission" date="2015-04" db="UniProtKB">
        <authorList>
            <consortium name="EnsemblPlants"/>
        </authorList>
    </citation>
    <scope>IDENTIFICATION</scope>
</reference>
<dbReference type="EnsemblPlants" id="OGLUM01G15370.1">
    <property type="protein sequence ID" value="OGLUM01G15370.1"/>
    <property type="gene ID" value="OGLUM01G15370"/>
</dbReference>
<proteinExistence type="predicted"/>
<protein>
    <submittedName>
        <fullName evidence="1">Uncharacterized protein</fullName>
    </submittedName>
</protein>
<reference evidence="1" key="3">
    <citation type="submission" date="2018-05" db="EMBL/GenBank/DDBJ databases">
        <title>OgluRS3 (Oryza glumaepatula Reference Sequence Version 3).</title>
        <authorList>
            <person name="Zhang J."/>
            <person name="Kudrna D."/>
            <person name="Lee S."/>
            <person name="Talag J."/>
            <person name="Welchert J."/>
            <person name="Wing R.A."/>
        </authorList>
    </citation>
    <scope>NUCLEOTIDE SEQUENCE [LARGE SCALE GENOMIC DNA]</scope>
</reference>
<keyword evidence="2" id="KW-1185">Reference proteome</keyword>
<dbReference type="HOGENOM" id="CLU_2350145_0_0_1"/>
<accession>A0A0D9Y7P6</accession>
<dbReference type="Gramene" id="OGLUM01G15370.1">
    <property type="protein sequence ID" value="OGLUM01G15370.1"/>
    <property type="gene ID" value="OGLUM01G15370"/>
</dbReference>
<reference evidence="1" key="1">
    <citation type="submission" date="2013-08" db="EMBL/GenBank/DDBJ databases">
        <title>Oryza genome evolution.</title>
        <authorList>
            <person name="Wing R.A."/>
            <person name="Panaud O."/>
            <person name="Oliveira A.C."/>
        </authorList>
    </citation>
    <scope>NUCLEOTIDE SEQUENCE</scope>
</reference>
<organism evidence="1">
    <name type="scientific">Oryza glumipatula</name>
    <dbReference type="NCBI Taxonomy" id="40148"/>
    <lineage>
        <taxon>Eukaryota</taxon>
        <taxon>Viridiplantae</taxon>
        <taxon>Streptophyta</taxon>
        <taxon>Embryophyta</taxon>
        <taxon>Tracheophyta</taxon>
        <taxon>Spermatophyta</taxon>
        <taxon>Magnoliopsida</taxon>
        <taxon>Liliopsida</taxon>
        <taxon>Poales</taxon>
        <taxon>Poaceae</taxon>
        <taxon>BOP clade</taxon>
        <taxon>Oryzoideae</taxon>
        <taxon>Oryzeae</taxon>
        <taxon>Oryzinae</taxon>
        <taxon>Oryza</taxon>
    </lineage>
</organism>
<evidence type="ECO:0000313" key="2">
    <source>
        <dbReference type="Proteomes" id="UP000026961"/>
    </source>
</evidence>
<dbReference type="Proteomes" id="UP000026961">
    <property type="component" value="Chromosome 1"/>
</dbReference>
<evidence type="ECO:0000313" key="1">
    <source>
        <dbReference type="EnsemblPlants" id="OGLUM01G15370.1"/>
    </source>
</evidence>